<evidence type="ECO:0000313" key="2">
    <source>
        <dbReference type="Proteomes" id="UP001432322"/>
    </source>
</evidence>
<name>A0AAV5UZ01_9BILA</name>
<protein>
    <submittedName>
        <fullName evidence="1">Uncharacterized protein</fullName>
    </submittedName>
</protein>
<sequence length="71" mass="8113">CLCCNLHCLSTHFGSHARWKLVFSYHALCTISFRFHNSELLTHTSELFSHLPSSVSFSMKFCVNLSSFGTR</sequence>
<evidence type="ECO:0000313" key="1">
    <source>
        <dbReference type="EMBL" id="GMT11721.1"/>
    </source>
</evidence>
<dbReference type="Proteomes" id="UP001432322">
    <property type="component" value="Unassembled WGS sequence"/>
</dbReference>
<comment type="caution">
    <text evidence="1">The sequence shown here is derived from an EMBL/GenBank/DDBJ whole genome shotgun (WGS) entry which is preliminary data.</text>
</comment>
<dbReference type="EMBL" id="BTSY01000001">
    <property type="protein sequence ID" value="GMT11721.1"/>
    <property type="molecule type" value="Genomic_DNA"/>
</dbReference>
<feature type="non-terminal residue" evidence="1">
    <location>
        <position position="1"/>
    </location>
</feature>
<proteinExistence type="predicted"/>
<gene>
    <name evidence="1" type="ORF">PFISCL1PPCAC_3018</name>
</gene>
<accession>A0AAV5UZ01</accession>
<organism evidence="1 2">
    <name type="scientific">Pristionchus fissidentatus</name>
    <dbReference type="NCBI Taxonomy" id="1538716"/>
    <lineage>
        <taxon>Eukaryota</taxon>
        <taxon>Metazoa</taxon>
        <taxon>Ecdysozoa</taxon>
        <taxon>Nematoda</taxon>
        <taxon>Chromadorea</taxon>
        <taxon>Rhabditida</taxon>
        <taxon>Rhabditina</taxon>
        <taxon>Diplogasteromorpha</taxon>
        <taxon>Diplogasteroidea</taxon>
        <taxon>Neodiplogasteridae</taxon>
        <taxon>Pristionchus</taxon>
    </lineage>
</organism>
<reference evidence="1" key="1">
    <citation type="submission" date="2023-10" db="EMBL/GenBank/DDBJ databases">
        <title>Genome assembly of Pristionchus species.</title>
        <authorList>
            <person name="Yoshida K."/>
            <person name="Sommer R.J."/>
        </authorList>
    </citation>
    <scope>NUCLEOTIDE SEQUENCE</scope>
    <source>
        <strain evidence="1">RS5133</strain>
    </source>
</reference>
<keyword evidence="2" id="KW-1185">Reference proteome</keyword>
<dbReference type="AlphaFoldDB" id="A0AAV5UZ01"/>